<comment type="similarity">
    <text evidence="2">Belongs to the bacterial solute-binding protein 7 family.</text>
</comment>
<proteinExistence type="inferred from homology"/>
<dbReference type="RefSeq" id="WP_196105229.1">
    <property type="nucleotide sequence ID" value="NZ_CP064942.1"/>
</dbReference>
<accession>A0A7S9LVN8</accession>
<dbReference type="NCBIfam" id="NF037995">
    <property type="entry name" value="TRAP_S1"/>
    <property type="match status" value="1"/>
</dbReference>
<keyword evidence="5" id="KW-0574">Periplasm</keyword>
<dbReference type="InterPro" id="IPR004682">
    <property type="entry name" value="TRAP_DctP"/>
</dbReference>
<keyword evidence="4" id="KW-0732">Signal</keyword>
<dbReference type="KEGG" id="poz:I0K15_09670"/>
<evidence type="ECO:0000256" key="2">
    <source>
        <dbReference type="ARBA" id="ARBA00009023"/>
    </source>
</evidence>
<comment type="subcellular location">
    <subcellularLocation>
        <location evidence="1">Periplasm</location>
    </subcellularLocation>
</comment>
<evidence type="ECO:0000256" key="4">
    <source>
        <dbReference type="ARBA" id="ARBA00022729"/>
    </source>
</evidence>
<dbReference type="Proteomes" id="UP000594800">
    <property type="component" value="Chromosome"/>
</dbReference>
<dbReference type="GO" id="GO:0030288">
    <property type="term" value="C:outer membrane-bounded periplasmic space"/>
    <property type="evidence" value="ECO:0007669"/>
    <property type="project" value="InterPro"/>
</dbReference>
<dbReference type="Pfam" id="PF03480">
    <property type="entry name" value="DctP"/>
    <property type="match status" value="1"/>
</dbReference>
<protein>
    <submittedName>
        <fullName evidence="6">DctP family TRAP transporter solute-binding subunit</fullName>
    </submittedName>
</protein>
<evidence type="ECO:0000313" key="6">
    <source>
        <dbReference type="EMBL" id="QPH55969.1"/>
    </source>
</evidence>
<keyword evidence="3" id="KW-0813">Transport</keyword>
<dbReference type="AlphaFoldDB" id="A0A7S9LVN8"/>
<name>A0A7S9LVN8_9RHOB</name>
<evidence type="ECO:0000256" key="5">
    <source>
        <dbReference type="ARBA" id="ARBA00022764"/>
    </source>
</evidence>
<dbReference type="GO" id="GO:0055085">
    <property type="term" value="P:transmembrane transport"/>
    <property type="evidence" value="ECO:0007669"/>
    <property type="project" value="InterPro"/>
</dbReference>
<dbReference type="InterPro" id="IPR018389">
    <property type="entry name" value="DctP_fam"/>
</dbReference>
<dbReference type="NCBIfam" id="TIGR00787">
    <property type="entry name" value="dctP"/>
    <property type="match status" value="1"/>
</dbReference>
<dbReference type="PANTHER" id="PTHR33376">
    <property type="match status" value="1"/>
</dbReference>
<sequence length="324" mass="35381">MSAASVSAQSNPACDPGELEMVFSHVTAAVGHPKGEAATALADRINADLNGQACMTVYPNSELYADDDELFQAMLDGEVHFAAPSLAKMSPIVPQAQLFDLPFLFDNMEELIDFTYTPEGESILEAASLNGYLGLGYWLNGMREMSATVPIRRPEDVQGLTFRLSGSPVGEVYYDMLGVETITMSFSKVYDALATGEVDGQENSWSNIYTKSFYTVQDGVTETNHGVLAYMLFTSEAFMDSLDPGLRAELEQIILEVTHERNGFAYQLADVNRNLILQDGGVIRTLNDEERQAWVDALLPVWDQFEDAIGADLIQAASGRAAGL</sequence>
<evidence type="ECO:0000256" key="1">
    <source>
        <dbReference type="ARBA" id="ARBA00004418"/>
    </source>
</evidence>
<gene>
    <name evidence="6" type="ORF">I0K15_09670</name>
</gene>
<dbReference type="Gene3D" id="3.40.190.170">
    <property type="entry name" value="Bacterial extracellular solute-binding protein, family 7"/>
    <property type="match status" value="1"/>
</dbReference>
<dbReference type="PANTHER" id="PTHR33376:SF7">
    <property type="entry name" value="C4-DICARBOXYLATE-BINDING PROTEIN DCTB"/>
    <property type="match status" value="1"/>
</dbReference>
<organism evidence="6 7">
    <name type="scientific">Pontivivens ytuae</name>
    <dbReference type="NCBI Taxonomy" id="2789856"/>
    <lineage>
        <taxon>Bacteria</taxon>
        <taxon>Pseudomonadati</taxon>
        <taxon>Pseudomonadota</taxon>
        <taxon>Alphaproteobacteria</taxon>
        <taxon>Rhodobacterales</taxon>
        <taxon>Paracoccaceae</taxon>
        <taxon>Pontivivens</taxon>
    </lineage>
</organism>
<dbReference type="PIRSF" id="PIRSF006470">
    <property type="entry name" value="DctB"/>
    <property type="match status" value="1"/>
</dbReference>
<evidence type="ECO:0000313" key="7">
    <source>
        <dbReference type="Proteomes" id="UP000594800"/>
    </source>
</evidence>
<dbReference type="GO" id="GO:0015740">
    <property type="term" value="P:C4-dicarboxylate transport"/>
    <property type="evidence" value="ECO:0007669"/>
    <property type="project" value="TreeGrafter"/>
</dbReference>
<keyword evidence="7" id="KW-1185">Reference proteome</keyword>
<dbReference type="EMBL" id="CP064942">
    <property type="protein sequence ID" value="QPH55969.1"/>
    <property type="molecule type" value="Genomic_DNA"/>
</dbReference>
<evidence type="ECO:0000256" key="3">
    <source>
        <dbReference type="ARBA" id="ARBA00022448"/>
    </source>
</evidence>
<reference evidence="6" key="1">
    <citation type="submission" date="2020-11" db="EMBL/GenBank/DDBJ databases">
        <title>Description of Pontivivens ytuae sp. nov. isolated from deep sea sediment of Mariana Trench.</title>
        <authorList>
            <person name="Wang Z."/>
            <person name="Sun Q.-L."/>
            <person name="Xu X.-D."/>
            <person name="Tang Y.-Z."/>
            <person name="Zhang J."/>
        </authorList>
    </citation>
    <scope>NUCLEOTIDE SEQUENCE [LARGE SCALE GENOMIC DNA]</scope>
    <source>
        <strain evidence="6">MT2928</strain>
    </source>
</reference>
<dbReference type="InterPro" id="IPR038404">
    <property type="entry name" value="TRAP_DctP_sf"/>
</dbReference>